<feature type="compositionally biased region" description="Low complexity" evidence="1">
    <location>
        <begin position="407"/>
        <end position="419"/>
    </location>
</feature>
<gene>
    <name evidence="4" type="ORF">EV379_0677</name>
</gene>
<sequence>MSAQLAQPEQSVRPAPAITPTLRSTGRRAAFWVIAGAGALIVALIAMVLSNAAAVGGPPLGAENPAPAGGMALAEVLSAQGVDVVVADSLDAALEASAAAQAADGGVTLFVSDPGDILDAAQIARLGVAEHTVVVDPSFAYLQELAPEIGFGGVGADGPIAAGAGCALAAAERAGSVAGSDDAALKTLSVPSDAAGYAACCGDAASGSSVLVQRGGPGALTLVSDEAIFANASITSAGNAALALGLLGEQPTLVWYLPTLADVAVGTPSLAELTPGWVTPVMVLLVLCGLAAAVAYGRRFGPLVIENLPVTVRASETMEGRARLYARNSERLRAVDALRIATVGRIATALGLARTASLDEVVGSAASVTGSDPSRVLATLLGDEPQNDAQLLALSDRLLDLERAVQAATRPGGATGTAPSSTHDSRTERMEP</sequence>
<comment type="caution">
    <text evidence="4">The sequence shown here is derived from an EMBL/GenBank/DDBJ whole genome shotgun (WGS) entry which is preliminary data.</text>
</comment>
<feature type="transmembrane region" description="Helical" evidence="2">
    <location>
        <begin position="29"/>
        <end position="49"/>
    </location>
</feature>
<feature type="region of interest" description="Disordered" evidence="1">
    <location>
        <begin position="407"/>
        <end position="432"/>
    </location>
</feature>
<evidence type="ECO:0000256" key="2">
    <source>
        <dbReference type="SAM" id="Phobius"/>
    </source>
</evidence>
<evidence type="ECO:0000259" key="3">
    <source>
        <dbReference type="Pfam" id="PF14258"/>
    </source>
</evidence>
<dbReference type="RefSeq" id="WP_130504891.1">
    <property type="nucleotide sequence ID" value="NZ_SHLC01000001.1"/>
</dbReference>
<accession>A0A4Q8AIT8</accession>
<evidence type="ECO:0000256" key="1">
    <source>
        <dbReference type="SAM" id="MobiDB-lite"/>
    </source>
</evidence>
<dbReference type="AlphaFoldDB" id="A0A4Q8AIT8"/>
<evidence type="ECO:0000313" key="5">
    <source>
        <dbReference type="Proteomes" id="UP000291483"/>
    </source>
</evidence>
<dbReference type="OrthoDB" id="5241668at2"/>
<keyword evidence="2" id="KW-0472">Membrane</keyword>
<dbReference type="EMBL" id="SHLC01000001">
    <property type="protein sequence ID" value="RZU64382.1"/>
    <property type="molecule type" value="Genomic_DNA"/>
</dbReference>
<feature type="compositionally biased region" description="Basic and acidic residues" evidence="1">
    <location>
        <begin position="423"/>
        <end position="432"/>
    </location>
</feature>
<evidence type="ECO:0000313" key="4">
    <source>
        <dbReference type="EMBL" id="RZU64382.1"/>
    </source>
</evidence>
<keyword evidence="2" id="KW-1133">Transmembrane helix</keyword>
<keyword evidence="2" id="KW-0812">Transmembrane</keyword>
<keyword evidence="5" id="KW-1185">Reference proteome</keyword>
<proteinExistence type="predicted"/>
<dbReference type="Proteomes" id="UP000291483">
    <property type="component" value="Unassembled WGS sequence"/>
</dbReference>
<feature type="domain" description="DUF4350" evidence="3">
    <location>
        <begin position="63"/>
        <end position="247"/>
    </location>
</feature>
<dbReference type="InterPro" id="IPR025646">
    <property type="entry name" value="DUF4350"/>
</dbReference>
<name>A0A4Q8AIT8_9MICO</name>
<organism evidence="4 5">
    <name type="scientific">Microterricola gilva</name>
    <dbReference type="NCBI Taxonomy" id="393267"/>
    <lineage>
        <taxon>Bacteria</taxon>
        <taxon>Bacillati</taxon>
        <taxon>Actinomycetota</taxon>
        <taxon>Actinomycetes</taxon>
        <taxon>Micrococcales</taxon>
        <taxon>Microbacteriaceae</taxon>
        <taxon>Microterricola</taxon>
    </lineage>
</organism>
<reference evidence="4 5" key="1">
    <citation type="submission" date="2019-02" db="EMBL/GenBank/DDBJ databases">
        <title>Sequencing the genomes of 1000 actinobacteria strains.</title>
        <authorList>
            <person name="Klenk H.-P."/>
        </authorList>
    </citation>
    <scope>NUCLEOTIDE SEQUENCE [LARGE SCALE GENOMIC DNA]</scope>
    <source>
        <strain evidence="4 5">DSM 18319</strain>
    </source>
</reference>
<protein>
    <recommendedName>
        <fullName evidence="3">DUF4350 domain-containing protein</fullName>
    </recommendedName>
</protein>
<dbReference type="Pfam" id="PF14258">
    <property type="entry name" value="DUF4350"/>
    <property type="match status" value="1"/>
</dbReference>